<comment type="subunit">
    <text evidence="5">Acetyl-CoA carboxylase is a heterotetramer composed of biotin carboxyl carrier protein (AccB), biotin carboxylase (AccC) and two subunits of ACCase subunit beta/alpha.</text>
</comment>
<dbReference type="InterPro" id="IPR041010">
    <property type="entry name" value="Znf-ACC"/>
</dbReference>
<dbReference type="PROSITE" id="PS50989">
    <property type="entry name" value="COA_CT_CTER"/>
    <property type="match status" value="1"/>
</dbReference>
<comment type="similarity">
    <text evidence="4">In the N-terminal section; belongs to the AccD/PCCB family.</text>
</comment>
<comment type="similarity">
    <text evidence="20">Belongs to the AccD/PCCB family.</text>
</comment>
<dbReference type="InterPro" id="IPR011763">
    <property type="entry name" value="COA_CT_C"/>
</dbReference>
<dbReference type="EMBL" id="BAAAHQ010000031">
    <property type="protein sequence ID" value="GAA0941684.1"/>
    <property type="molecule type" value="Genomic_DNA"/>
</dbReference>
<dbReference type="InterPro" id="IPR034733">
    <property type="entry name" value="AcCoA_carboxyl_beta"/>
</dbReference>
<dbReference type="Pfam" id="PF03255">
    <property type="entry name" value="ACCA"/>
    <property type="match status" value="1"/>
</dbReference>
<dbReference type="EC" id="2.1.3.15" evidence="19"/>
<dbReference type="PANTHER" id="PTHR42853:SF3">
    <property type="entry name" value="ACETYL-COENZYME A CARBOXYLASE CARBOXYL TRANSFERASE SUBUNIT ALPHA, CHLOROPLASTIC"/>
    <property type="match status" value="1"/>
</dbReference>
<feature type="zinc finger region" description="C4-type" evidence="20">
    <location>
        <begin position="13"/>
        <end position="35"/>
    </location>
</feature>
<dbReference type="PANTHER" id="PTHR42853">
    <property type="entry name" value="ACETYL-COENZYME A CARBOXYLASE CARBOXYL TRANSFERASE SUBUNIT ALPHA"/>
    <property type="match status" value="1"/>
</dbReference>
<dbReference type="HAMAP" id="MF_01395">
    <property type="entry name" value="AcetylCoA_CT_beta"/>
    <property type="match status" value="1"/>
</dbReference>
<dbReference type="PROSITE" id="PS50980">
    <property type="entry name" value="COA_CT_NTER"/>
    <property type="match status" value="1"/>
</dbReference>
<proteinExistence type="inferred from homology"/>
<dbReference type="InterPro" id="IPR001095">
    <property type="entry name" value="Acetyl_CoA_COase_a_su"/>
</dbReference>
<evidence type="ECO:0000256" key="12">
    <source>
        <dbReference type="ARBA" id="ARBA00022832"/>
    </source>
</evidence>
<evidence type="ECO:0000256" key="6">
    <source>
        <dbReference type="ARBA" id="ARBA00022490"/>
    </source>
</evidence>
<evidence type="ECO:0000256" key="3">
    <source>
        <dbReference type="ARBA" id="ARBA00006276"/>
    </source>
</evidence>
<dbReference type="Proteomes" id="UP001501578">
    <property type="component" value="Unassembled WGS sequence"/>
</dbReference>
<organism evidence="23 24">
    <name type="scientific">Nonomuraea longicatena</name>
    <dbReference type="NCBI Taxonomy" id="83682"/>
    <lineage>
        <taxon>Bacteria</taxon>
        <taxon>Bacillati</taxon>
        <taxon>Actinomycetota</taxon>
        <taxon>Actinomycetes</taxon>
        <taxon>Streptosporangiales</taxon>
        <taxon>Streptosporangiaceae</taxon>
        <taxon>Nonomuraea</taxon>
    </lineage>
</organism>
<dbReference type="Pfam" id="PF01039">
    <property type="entry name" value="Carboxyl_trans"/>
    <property type="match status" value="1"/>
</dbReference>
<name>A0ABP4AYB2_9ACTN</name>
<keyword evidence="16 19" id="KW-0275">Fatty acid biosynthesis</keyword>
<dbReference type="NCBIfam" id="TIGR00513">
    <property type="entry name" value="accA"/>
    <property type="match status" value="1"/>
</dbReference>
<evidence type="ECO:0000313" key="24">
    <source>
        <dbReference type="Proteomes" id="UP001501578"/>
    </source>
</evidence>
<dbReference type="HAMAP" id="MF_00823">
    <property type="entry name" value="AcetylCoA_CT_alpha"/>
    <property type="match status" value="1"/>
</dbReference>
<dbReference type="NCBIfam" id="NF041504">
    <property type="entry name" value="AccA_sub"/>
    <property type="match status" value="1"/>
</dbReference>
<protein>
    <recommendedName>
        <fullName evidence="19 20">Multifunctional fusion protein</fullName>
    </recommendedName>
    <domain>
        <recommendedName>
            <fullName evidence="19">Acetyl-coenzyme A carboxylase carboxyl transferase subunit alpha</fullName>
            <shortName evidence="19">ACCase subunit alpha</shortName>
            <shortName evidence="19">Acetyl-CoA carboxylase carboxyltransferase subunit alpha</shortName>
            <ecNumber evidence="19">2.1.3.15</ecNumber>
        </recommendedName>
    </domain>
    <domain>
        <recommendedName>
            <fullName evidence="20">Acetyl-coenzyme A carboxylase carboxyl transferase subunit beta</fullName>
            <shortName evidence="20">ACCase subunit beta</shortName>
            <shortName evidence="20">Acetyl-CoA carboxylase carboxyltransferase subunit beta</shortName>
        </recommendedName>
    </domain>
</protein>
<feature type="domain" description="CoA carboxyltransferase N-terminal" evidence="21">
    <location>
        <begin position="9"/>
        <end position="279"/>
    </location>
</feature>
<evidence type="ECO:0000256" key="2">
    <source>
        <dbReference type="ARBA" id="ARBA00004956"/>
    </source>
</evidence>
<feature type="binding site" evidence="20">
    <location>
        <position position="35"/>
    </location>
    <ligand>
        <name>Zn(2+)</name>
        <dbReference type="ChEBI" id="CHEBI:29105"/>
    </ligand>
</feature>
<evidence type="ECO:0000256" key="18">
    <source>
        <dbReference type="ARBA" id="ARBA00049152"/>
    </source>
</evidence>
<comment type="caution">
    <text evidence="23">The sequence shown here is derived from an EMBL/GenBank/DDBJ whole genome shotgun (WGS) entry which is preliminary data.</text>
</comment>
<accession>A0ABP4AYB2</accession>
<comment type="similarity">
    <text evidence="3">In the C-terminal section; belongs to the AccA family.</text>
</comment>
<dbReference type="Gene3D" id="3.90.226.10">
    <property type="entry name" value="2-enoyl-CoA Hydratase, Chain A, domain 1"/>
    <property type="match status" value="2"/>
</dbReference>
<keyword evidence="15 19" id="KW-0443">Lipid metabolism</keyword>
<gene>
    <name evidence="19" type="primary">accA</name>
    <name evidence="20" type="synonym">accD</name>
    <name evidence="23" type="ORF">GCM10009560_53830</name>
</gene>
<dbReference type="InterPro" id="IPR000438">
    <property type="entry name" value="Acetyl_CoA_COase_Trfase_b_su"/>
</dbReference>
<comment type="cofactor">
    <cofactor evidence="20">
        <name>Zn(2+)</name>
        <dbReference type="ChEBI" id="CHEBI:29105"/>
    </cofactor>
    <text evidence="20">Binds 1 zinc ion per subunit.</text>
</comment>
<dbReference type="PRINTS" id="PR01069">
    <property type="entry name" value="ACCCTRFRASEA"/>
</dbReference>
<evidence type="ECO:0000256" key="11">
    <source>
        <dbReference type="ARBA" id="ARBA00022771"/>
    </source>
</evidence>
<evidence type="ECO:0000259" key="22">
    <source>
        <dbReference type="PROSITE" id="PS50989"/>
    </source>
</evidence>
<dbReference type="InterPro" id="IPR029045">
    <property type="entry name" value="ClpP/crotonase-like_dom_sf"/>
</dbReference>
<keyword evidence="13 20" id="KW-0862">Zinc</keyword>
<dbReference type="NCBIfam" id="NF004344">
    <property type="entry name" value="PRK05724.1"/>
    <property type="match status" value="1"/>
</dbReference>
<comment type="function">
    <text evidence="17 20">Component of the acetyl coenzyme A carboxylase (ACC) complex. Biotin carboxylase (BC) catalyzes the carboxylation of biotin on its carrier protein (BCCP) and then the CO(2) group is transferred by the transcarboxylase to acetyl-CoA to form malonyl-CoA.</text>
</comment>
<dbReference type="NCBIfam" id="TIGR00515">
    <property type="entry name" value="accD"/>
    <property type="match status" value="1"/>
</dbReference>
<comment type="function">
    <text evidence="19">Component of the acetyl coenzyme A carboxylase (ACC) complex. First, biotin carboxylase catalyzes the carboxylation of biotin on its carrier protein (BCCP) and then the CO(2) group is transferred by the carboxyltransferase to acetyl-CoA to form malonyl-CoA.</text>
</comment>
<evidence type="ECO:0000259" key="21">
    <source>
        <dbReference type="PROSITE" id="PS50980"/>
    </source>
</evidence>
<comment type="catalytic activity">
    <reaction evidence="18 19">
        <text>N(6)-carboxybiotinyl-L-lysyl-[protein] + acetyl-CoA = N(6)-biotinyl-L-lysyl-[protein] + malonyl-CoA</text>
        <dbReference type="Rhea" id="RHEA:54728"/>
        <dbReference type="Rhea" id="RHEA-COMP:10505"/>
        <dbReference type="Rhea" id="RHEA-COMP:10506"/>
        <dbReference type="ChEBI" id="CHEBI:57288"/>
        <dbReference type="ChEBI" id="CHEBI:57384"/>
        <dbReference type="ChEBI" id="CHEBI:83144"/>
        <dbReference type="ChEBI" id="CHEBI:83145"/>
        <dbReference type="EC" id="2.1.3.15"/>
    </reaction>
</comment>
<evidence type="ECO:0000256" key="10">
    <source>
        <dbReference type="ARBA" id="ARBA00022741"/>
    </source>
</evidence>
<evidence type="ECO:0000256" key="1">
    <source>
        <dbReference type="ARBA" id="ARBA00004496"/>
    </source>
</evidence>
<evidence type="ECO:0000256" key="16">
    <source>
        <dbReference type="ARBA" id="ARBA00023160"/>
    </source>
</evidence>
<evidence type="ECO:0000256" key="5">
    <source>
        <dbReference type="ARBA" id="ARBA00011664"/>
    </source>
</evidence>
<comment type="subunit">
    <text evidence="19">Acetyl-CoA carboxylase is a heterohexamer composed of biotin carboxyl carrier protein (AccB), biotin carboxylase (AccC) and two subunits each of ACCase subunit alpha (AccA) and ACCase subunit beta (AccD).</text>
</comment>
<keyword evidence="12 19" id="KW-0276">Fatty acid metabolism</keyword>
<dbReference type="InterPro" id="IPR011762">
    <property type="entry name" value="COA_CT_N"/>
</dbReference>
<evidence type="ECO:0000256" key="7">
    <source>
        <dbReference type="ARBA" id="ARBA00022516"/>
    </source>
</evidence>
<evidence type="ECO:0000256" key="9">
    <source>
        <dbReference type="ARBA" id="ARBA00022723"/>
    </source>
</evidence>
<evidence type="ECO:0000313" key="23">
    <source>
        <dbReference type="EMBL" id="GAA0941684.1"/>
    </source>
</evidence>
<dbReference type="SUPFAM" id="SSF52096">
    <property type="entry name" value="ClpP/crotonase"/>
    <property type="match status" value="2"/>
</dbReference>
<comment type="similarity">
    <text evidence="19">Belongs to the AccA family.</text>
</comment>
<feature type="binding site" evidence="20">
    <location>
        <position position="32"/>
    </location>
    <ligand>
        <name>Zn(2+)</name>
        <dbReference type="ChEBI" id="CHEBI:29105"/>
    </ligand>
</feature>
<dbReference type="Pfam" id="PF17848">
    <property type="entry name" value="Zn_ribbon_ACC"/>
    <property type="match status" value="1"/>
</dbReference>
<evidence type="ECO:0000256" key="4">
    <source>
        <dbReference type="ARBA" id="ARBA00010284"/>
    </source>
</evidence>
<evidence type="ECO:0000256" key="19">
    <source>
        <dbReference type="HAMAP-Rule" id="MF_00823"/>
    </source>
</evidence>
<reference evidence="24" key="1">
    <citation type="journal article" date="2019" name="Int. J. Syst. Evol. Microbiol.">
        <title>The Global Catalogue of Microorganisms (GCM) 10K type strain sequencing project: providing services to taxonomists for standard genome sequencing and annotation.</title>
        <authorList>
            <consortium name="The Broad Institute Genomics Platform"/>
            <consortium name="The Broad Institute Genome Sequencing Center for Infectious Disease"/>
            <person name="Wu L."/>
            <person name="Ma J."/>
        </authorList>
    </citation>
    <scope>NUCLEOTIDE SEQUENCE [LARGE SCALE GENOMIC DNA]</scope>
    <source>
        <strain evidence="24">JCM 11136</strain>
    </source>
</reference>
<feature type="domain" description="CoA carboxyltransferase C-terminal" evidence="22">
    <location>
        <begin position="272"/>
        <end position="525"/>
    </location>
</feature>
<comment type="pathway">
    <text evidence="2 19">Lipid metabolism; malonyl-CoA biosynthesis; malonyl-CoA from acetyl-CoA: step 1/1.</text>
</comment>
<keyword evidence="9 20" id="KW-0479">Metal-binding</keyword>
<evidence type="ECO:0000256" key="15">
    <source>
        <dbReference type="ARBA" id="ARBA00023098"/>
    </source>
</evidence>
<evidence type="ECO:0000256" key="20">
    <source>
        <dbReference type="HAMAP-Rule" id="MF_01395"/>
    </source>
</evidence>
<evidence type="ECO:0000256" key="8">
    <source>
        <dbReference type="ARBA" id="ARBA00022679"/>
    </source>
</evidence>
<feature type="binding site" evidence="20">
    <location>
        <position position="13"/>
    </location>
    <ligand>
        <name>Zn(2+)</name>
        <dbReference type="ChEBI" id="CHEBI:29105"/>
    </ligand>
</feature>
<comment type="subcellular location">
    <subcellularLocation>
        <location evidence="1 19">Cytoplasm</location>
    </subcellularLocation>
</comment>
<sequence>MTTETEEPRWSRCPGCGSLLYLKRLARNLHVCPECSHHWRLSARQRIASLADAGSFTELDHETTARDDPLGFTDRRPYPDRLAEARRATGEHDALVSGTARIGGHPVVLAVMEFAFMGGSMGGAVGELVARAAEHAERTRHPLVVVCASGGARMQEGALSLLQMAKTSQAFACLAEAGVLSVCVLTDPTFGGVSASFAMLGSIVIAESGALVGFAGPRVIRQTIREELPEGFQSSGFLLEHGLVDRVEPRANLRPLLAGLLSLHAPAGRADPLTGPSAVRHRSDRGADAWTVVRLARDAGRPTTLDYLRDAFDEFVELHGDRWFADDPAVVAGLARIGGRSVVVIGHQKGHDTRELVHRNFGMPHPEGYRKALRLLEHAERFGLPVVTLVDTPGAYPGVEAEERGQSTAIAQMISRSSRLGVPVVAVVTGEGGSGGALALATCDRLLMLENSFYSVISPEGCAAILWRTSDAALAAATALKITAADLLELGVADGVVPEPPGGAHTDPGAAAAGLRRAVLEQLDELAALDQATLIATRHRRIRRIGGTAHLPEEARTR</sequence>
<keyword evidence="11 20" id="KW-0863">Zinc-finger</keyword>
<keyword evidence="24" id="KW-1185">Reference proteome</keyword>
<keyword evidence="6 19" id="KW-0963">Cytoplasm</keyword>
<evidence type="ECO:0000256" key="17">
    <source>
        <dbReference type="ARBA" id="ARBA00025280"/>
    </source>
</evidence>
<keyword evidence="10 19" id="KW-0547">Nucleotide-binding</keyword>
<keyword evidence="7 19" id="KW-0444">Lipid biosynthesis</keyword>
<keyword evidence="14 19" id="KW-0067">ATP-binding</keyword>
<evidence type="ECO:0000256" key="14">
    <source>
        <dbReference type="ARBA" id="ARBA00022840"/>
    </source>
</evidence>
<evidence type="ECO:0000256" key="13">
    <source>
        <dbReference type="ARBA" id="ARBA00022833"/>
    </source>
</evidence>
<feature type="binding site" evidence="20">
    <location>
        <position position="16"/>
    </location>
    <ligand>
        <name>Zn(2+)</name>
        <dbReference type="ChEBI" id="CHEBI:29105"/>
    </ligand>
</feature>
<keyword evidence="8 19" id="KW-0808">Transferase</keyword>